<dbReference type="Gene3D" id="1.10.1200.10">
    <property type="entry name" value="ACP-like"/>
    <property type="match status" value="1"/>
</dbReference>
<proteinExistence type="predicted"/>
<dbReference type="RefSeq" id="WP_267927869.1">
    <property type="nucleotide sequence ID" value="NZ_AP024233.1"/>
</dbReference>
<dbReference type="AlphaFoldDB" id="A0A915XJJ0"/>
<dbReference type="Proteomes" id="UP001063350">
    <property type="component" value="Chromosome"/>
</dbReference>
<protein>
    <recommendedName>
        <fullName evidence="3">Acyl carrier protein</fullName>
    </recommendedName>
</protein>
<keyword evidence="2" id="KW-1185">Reference proteome</keyword>
<gene>
    <name evidence="1" type="ORF">GF1_03090</name>
</gene>
<organism evidence="1 2">
    <name type="scientific">Desulfolithobacter dissulfuricans</name>
    <dbReference type="NCBI Taxonomy" id="2795293"/>
    <lineage>
        <taxon>Bacteria</taxon>
        <taxon>Pseudomonadati</taxon>
        <taxon>Thermodesulfobacteriota</taxon>
        <taxon>Desulfobulbia</taxon>
        <taxon>Desulfobulbales</taxon>
        <taxon>Desulfobulbaceae</taxon>
        <taxon>Desulfolithobacter</taxon>
    </lineage>
</organism>
<dbReference type="SUPFAM" id="SSF47336">
    <property type="entry name" value="ACP-like"/>
    <property type="match status" value="1"/>
</dbReference>
<evidence type="ECO:0000313" key="1">
    <source>
        <dbReference type="EMBL" id="BCO07933.1"/>
    </source>
</evidence>
<dbReference type="InterPro" id="IPR036736">
    <property type="entry name" value="ACP-like_sf"/>
</dbReference>
<name>A0A915XJJ0_9BACT</name>
<evidence type="ECO:0008006" key="3">
    <source>
        <dbReference type="Google" id="ProtNLM"/>
    </source>
</evidence>
<evidence type="ECO:0000313" key="2">
    <source>
        <dbReference type="Proteomes" id="UP001063350"/>
    </source>
</evidence>
<dbReference type="EMBL" id="AP024233">
    <property type="protein sequence ID" value="BCO07933.1"/>
    <property type="molecule type" value="Genomic_DNA"/>
</dbReference>
<sequence length="93" mass="10320">MSSTNRENVEKSLIEIIEDLVQDWGLDLADGISGRTSLVEDLDFASVDIIQLCVAIEQFYGKKIGFQSLLMEDGSYVSDLTVSQIADYVAQRV</sequence>
<accession>A0A915XJJ0</accession>
<reference evidence="1" key="1">
    <citation type="submission" date="2020-12" db="EMBL/GenBank/DDBJ databases">
        <title>Desulfobium dissulfuricans gen. nov., sp. nov., a novel mesophilic, sulfate-reducing bacterium isolated from a deep-sea hydrothermal vent.</title>
        <authorList>
            <person name="Hashimoto Y."/>
            <person name="Tame A."/>
            <person name="Sawayama S."/>
            <person name="Miyazaki J."/>
            <person name="Takai K."/>
            <person name="Nakagawa S."/>
        </authorList>
    </citation>
    <scope>NUCLEOTIDE SEQUENCE</scope>
    <source>
        <strain evidence="1">GF1</strain>
    </source>
</reference>
<dbReference type="KEGG" id="ddu:GF1_03090"/>